<feature type="binding site" evidence="13">
    <location>
        <position position="408"/>
    </location>
    <ligand>
        <name>substrate</name>
    </ligand>
</feature>
<evidence type="ECO:0000313" key="15">
    <source>
        <dbReference type="Proteomes" id="UP000218887"/>
    </source>
</evidence>
<evidence type="ECO:0000256" key="12">
    <source>
        <dbReference type="ARBA" id="ARBA00054976"/>
    </source>
</evidence>
<feature type="site" description="Involved in the stabilization of negative charge on the oxyanion by the formation of the oxyanion hole" evidence="13">
    <location>
        <position position="123"/>
    </location>
</feature>
<name>A0A2A2IDI9_9BACI</name>
<feature type="binding site" evidence="13">
    <location>
        <position position="184"/>
    </location>
    <ligand>
        <name>substrate</name>
    </ligand>
</feature>
<evidence type="ECO:0000256" key="8">
    <source>
        <dbReference type="ARBA" id="ARBA00023268"/>
    </source>
</evidence>
<keyword evidence="9 13" id="KW-0012">Acyltransferase</keyword>
<comment type="catalytic activity">
    <reaction evidence="11 13">
        <text>N(2)-acetyl-L-ornithine + L-glutamate = N-acetyl-L-glutamate + L-ornithine</text>
        <dbReference type="Rhea" id="RHEA:15349"/>
        <dbReference type="ChEBI" id="CHEBI:29985"/>
        <dbReference type="ChEBI" id="CHEBI:44337"/>
        <dbReference type="ChEBI" id="CHEBI:46911"/>
        <dbReference type="ChEBI" id="CHEBI:57805"/>
        <dbReference type="EC" id="2.3.1.35"/>
    </reaction>
</comment>
<dbReference type="GO" id="GO:0006592">
    <property type="term" value="P:ornithine biosynthetic process"/>
    <property type="evidence" value="ECO:0007669"/>
    <property type="project" value="TreeGrafter"/>
</dbReference>
<keyword evidence="5 13" id="KW-0028">Amino-acid biosynthesis</keyword>
<comment type="subunit">
    <text evidence="3 13">Heterotetramer of two alpha and two beta chains.</text>
</comment>
<dbReference type="OrthoDB" id="9804242at2"/>
<comment type="subcellular location">
    <subcellularLocation>
        <location evidence="1 13">Cytoplasm</location>
    </subcellularLocation>
</comment>
<dbReference type="NCBIfam" id="NF003802">
    <property type="entry name" value="PRK05388.1"/>
    <property type="match status" value="1"/>
</dbReference>
<dbReference type="RefSeq" id="WP_095655490.1">
    <property type="nucleotide sequence ID" value="NZ_NPOA01000006.1"/>
</dbReference>
<dbReference type="HAMAP" id="MF_01106">
    <property type="entry name" value="ArgJ"/>
    <property type="match status" value="1"/>
</dbReference>
<keyword evidence="15" id="KW-1185">Reference proteome</keyword>
<comment type="similarity">
    <text evidence="2 13">Belongs to the ArgJ family.</text>
</comment>
<dbReference type="InterPro" id="IPR002813">
    <property type="entry name" value="Arg_biosynth_ArgJ"/>
</dbReference>
<evidence type="ECO:0000256" key="4">
    <source>
        <dbReference type="ARBA" id="ARBA00022571"/>
    </source>
</evidence>
<feature type="site" description="Cleavage; by autolysis" evidence="13">
    <location>
        <begin position="194"/>
        <end position="195"/>
    </location>
</feature>
<keyword evidence="6 13" id="KW-0808">Transferase</keyword>
<dbReference type="Gene3D" id="3.10.20.340">
    <property type="entry name" value="ArgJ beta chain, C-terminal domain"/>
    <property type="match status" value="1"/>
</dbReference>
<evidence type="ECO:0000256" key="6">
    <source>
        <dbReference type="ARBA" id="ARBA00022679"/>
    </source>
</evidence>
<evidence type="ECO:0000313" key="14">
    <source>
        <dbReference type="EMBL" id="PAV29789.1"/>
    </source>
</evidence>
<proteinExistence type="inferred from homology"/>
<comment type="pathway">
    <text evidence="13">Amino-acid biosynthesis; L-arginine biosynthesis; N(2)-acetyl-L-ornithine from L-glutamate: step 1/4.</text>
</comment>
<feature type="active site" description="Nucleophile" evidence="13">
    <location>
        <position position="195"/>
    </location>
</feature>
<dbReference type="InterPro" id="IPR016117">
    <property type="entry name" value="ArgJ-like_dom_sf"/>
</dbReference>
<reference evidence="14 15" key="1">
    <citation type="submission" date="2017-08" db="EMBL/GenBank/DDBJ databases">
        <title>Virgibacillus indicus sp. nov. and Virgibacillus profoundi sp. nov, two moderately halophilic bacteria isolated from marine sediment by using the Microfluidic Streak Plate.</title>
        <authorList>
            <person name="Xu B."/>
            <person name="Hu B."/>
            <person name="Wang J."/>
            <person name="Zhu Y."/>
            <person name="Huang L."/>
            <person name="Du W."/>
            <person name="Huang Y."/>
        </authorList>
    </citation>
    <scope>NUCLEOTIDE SEQUENCE [LARGE SCALE GENOMIC DNA]</scope>
    <source>
        <strain evidence="14 15">IO3-P3-H5</strain>
    </source>
</reference>
<dbReference type="EC" id="2.3.1.1" evidence="13"/>
<keyword evidence="4 13" id="KW-0055">Arginine biosynthesis</keyword>
<evidence type="ECO:0000256" key="3">
    <source>
        <dbReference type="ARBA" id="ARBA00011475"/>
    </source>
</evidence>
<evidence type="ECO:0000256" key="1">
    <source>
        <dbReference type="ARBA" id="ARBA00004496"/>
    </source>
</evidence>
<feature type="binding site" evidence="13">
    <location>
        <position position="195"/>
    </location>
    <ligand>
        <name>substrate</name>
    </ligand>
</feature>
<dbReference type="CDD" id="cd02152">
    <property type="entry name" value="OAT"/>
    <property type="match status" value="1"/>
</dbReference>
<keyword evidence="7 13" id="KW-0068">Autocatalytic cleavage</keyword>
<comment type="catalytic activity">
    <reaction evidence="10 13">
        <text>L-glutamate + acetyl-CoA = N-acetyl-L-glutamate + CoA + H(+)</text>
        <dbReference type="Rhea" id="RHEA:24292"/>
        <dbReference type="ChEBI" id="CHEBI:15378"/>
        <dbReference type="ChEBI" id="CHEBI:29985"/>
        <dbReference type="ChEBI" id="CHEBI:44337"/>
        <dbReference type="ChEBI" id="CHEBI:57287"/>
        <dbReference type="ChEBI" id="CHEBI:57288"/>
        <dbReference type="EC" id="2.3.1.1"/>
    </reaction>
</comment>
<evidence type="ECO:0000256" key="10">
    <source>
        <dbReference type="ARBA" id="ARBA00048372"/>
    </source>
</evidence>
<feature type="binding site" evidence="13">
    <location>
        <position position="158"/>
    </location>
    <ligand>
        <name>substrate</name>
    </ligand>
</feature>
<feature type="binding site" evidence="13">
    <location>
        <position position="281"/>
    </location>
    <ligand>
        <name>substrate</name>
    </ligand>
</feature>
<dbReference type="NCBIfam" id="TIGR00120">
    <property type="entry name" value="ArgJ"/>
    <property type="match status" value="1"/>
</dbReference>
<dbReference type="Gene3D" id="3.60.70.12">
    <property type="entry name" value="L-amino peptidase D-ALA esterase/amidase"/>
    <property type="match status" value="1"/>
</dbReference>
<evidence type="ECO:0000256" key="13">
    <source>
        <dbReference type="HAMAP-Rule" id="MF_01106"/>
    </source>
</evidence>
<dbReference type="AlphaFoldDB" id="A0A2A2IDI9"/>
<comment type="function">
    <text evidence="12 13">Catalyzes two activities which are involved in the cyclic version of arginine biosynthesis: the synthesis of N-acetylglutamate from glutamate and acetyl-CoA as the acetyl donor, and of ornithine by transacetylation between N(2)-acetylornithine and glutamate.</text>
</comment>
<dbReference type="GO" id="GO:0005737">
    <property type="term" value="C:cytoplasm"/>
    <property type="evidence" value="ECO:0007669"/>
    <property type="project" value="UniProtKB-SubCell"/>
</dbReference>
<accession>A0A2A2IDI9</accession>
<protein>
    <recommendedName>
        <fullName evidence="13">Arginine biosynthesis bifunctional protein ArgJ</fullName>
    </recommendedName>
    <domain>
        <recommendedName>
            <fullName evidence="13">Glutamate N-acetyltransferase</fullName>
            <ecNumber evidence="13">2.3.1.35</ecNumber>
        </recommendedName>
        <alternativeName>
            <fullName evidence="13">Ornithine acetyltransferase</fullName>
            <shortName evidence="13">OATase</shortName>
        </alternativeName>
        <alternativeName>
            <fullName evidence="13">Ornithine transacetylase</fullName>
        </alternativeName>
    </domain>
    <domain>
        <recommendedName>
            <fullName evidence="13">Amino-acid acetyltransferase</fullName>
            <ecNumber evidence="13">2.3.1.1</ecNumber>
        </recommendedName>
        <alternativeName>
            <fullName evidence="13">N-acetylglutamate synthase</fullName>
            <shortName evidence="13">AGSase</shortName>
        </alternativeName>
    </domain>
    <component>
        <recommendedName>
            <fullName evidence="13">Arginine biosynthesis bifunctional protein ArgJ alpha chain</fullName>
        </recommendedName>
    </component>
    <component>
        <recommendedName>
            <fullName evidence="13">Arginine biosynthesis bifunctional protein ArgJ beta chain</fullName>
        </recommendedName>
    </component>
</protein>
<dbReference type="EC" id="2.3.1.35" evidence="13"/>
<dbReference type="EMBL" id="NPOA01000006">
    <property type="protein sequence ID" value="PAV29789.1"/>
    <property type="molecule type" value="Genomic_DNA"/>
</dbReference>
<feature type="chain" id="PRO_5023351396" description="Arginine biosynthesis bifunctional protein ArgJ beta chain" evidence="13">
    <location>
        <begin position="195"/>
        <end position="408"/>
    </location>
</feature>
<keyword evidence="13" id="KW-0963">Cytoplasm</keyword>
<evidence type="ECO:0000256" key="9">
    <source>
        <dbReference type="ARBA" id="ARBA00023315"/>
    </source>
</evidence>
<dbReference type="GO" id="GO:0004358">
    <property type="term" value="F:L-glutamate N-acetyltransferase activity, acting on acetyl-L-ornithine as donor"/>
    <property type="evidence" value="ECO:0007669"/>
    <property type="project" value="UniProtKB-UniRule"/>
</dbReference>
<organism evidence="14 15">
    <name type="scientific">Virgibacillus profundi</name>
    <dbReference type="NCBI Taxonomy" id="2024555"/>
    <lineage>
        <taxon>Bacteria</taxon>
        <taxon>Bacillati</taxon>
        <taxon>Bacillota</taxon>
        <taxon>Bacilli</taxon>
        <taxon>Bacillales</taxon>
        <taxon>Bacillaceae</taxon>
        <taxon>Virgibacillus</taxon>
    </lineage>
</organism>
<dbReference type="Gene3D" id="3.30.2330.10">
    <property type="entry name" value="arginine biosynthesis bifunctional protein suprefamily"/>
    <property type="match status" value="1"/>
</dbReference>
<dbReference type="FunFam" id="3.30.2330.10:FF:000001">
    <property type="entry name" value="Arginine biosynthesis bifunctional protein ArgJ, mitochondrial"/>
    <property type="match status" value="1"/>
</dbReference>
<dbReference type="UniPathway" id="UPA00068">
    <property type="reaction ID" value="UER00106"/>
</dbReference>
<feature type="site" description="Involved in the stabilization of negative charge on the oxyanion by the formation of the oxyanion hole" evidence="13">
    <location>
        <position position="122"/>
    </location>
</feature>
<dbReference type="GO" id="GO:0004042">
    <property type="term" value="F:L-glutamate N-acetyltransferase activity"/>
    <property type="evidence" value="ECO:0007669"/>
    <property type="project" value="UniProtKB-UniRule"/>
</dbReference>
<evidence type="ECO:0000256" key="11">
    <source>
        <dbReference type="ARBA" id="ARBA00049439"/>
    </source>
</evidence>
<dbReference type="PANTHER" id="PTHR23100">
    <property type="entry name" value="ARGININE BIOSYNTHESIS BIFUNCTIONAL PROTEIN ARGJ"/>
    <property type="match status" value="1"/>
</dbReference>
<keyword evidence="8 13" id="KW-0511">Multifunctional enzyme</keyword>
<feature type="chain" id="PRO_5023351397" description="Arginine biosynthesis bifunctional protein ArgJ alpha chain" evidence="13">
    <location>
        <begin position="1"/>
        <end position="194"/>
    </location>
</feature>
<dbReference type="FunFam" id="3.10.20.340:FF:000001">
    <property type="entry name" value="Arginine biosynthesis bifunctional protein ArgJ, chloroplastic"/>
    <property type="match status" value="1"/>
</dbReference>
<evidence type="ECO:0000256" key="2">
    <source>
        <dbReference type="ARBA" id="ARBA00006774"/>
    </source>
</evidence>
<sequence>MVATTEKSIHVLKEGHVTSPNGFSAGGVHCGIRRSKLDFGWIHSNTPATAAGVYTLNAFQAAPLKVTKESIEKEKLIQTVVVNSGVANAVTGKQGYADALEMQKLAAEKMGVDVDHVAVSSTGLIGVPLPMEKIHTGIQSMENPDCYSAENFEKAILTTDTVTKHMAVQVEIDGKTITVGGAAKGSGMIQPNMATMLSFITTDAAVEHDSLQQALKDVTNKSFNMITVDGDCSTNDTVLVLANGQQNNEILNKSHPQWPLFLEAFQLVSEGLAKLIARDGEGATKLIEVNVKGASTEVAARQVAKAVISSNLVKTAVYGADPNWGRIVCAVGYSEQPIDPDKVSVSLGDIDVVEDGLPLDFDEIEGKQYLENETVQLVINLKDGPYEATAWGCDLTYDYVKINASYRT</sequence>
<dbReference type="InterPro" id="IPR042195">
    <property type="entry name" value="ArgJ_beta_C"/>
</dbReference>
<dbReference type="GO" id="GO:0006526">
    <property type="term" value="P:L-arginine biosynthetic process"/>
    <property type="evidence" value="ECO:0007669"/>
    <property type="project" value="UniProtKB-UniRule"/>
</dbReference>
<evidence type="ECO:0000256" key="5">
    <source>
        <dbReference type="ARBA" id="ARBA00022605"/>
    </source>
</evidence>
<dbReference type="Pfam" id="PF01960">
    <property type="entry name" value="ArgJ"/>
    <property type="match status" value="1"/>
</dbReference>
<dbReference type="PANTHER" id="PTHR23100:SF0">
    <property type="entry name" value="ARGININE BIOSYNTHESIS BIFUNCTIONAL PROTEIN ARGJ, MITOCHONDRIAL"/>
    <property type="match status" value="1"/>
</dbReference>
<dbReference type="SUPFAM" id="SSF56266">
    <property type="entry name" value="DmpA/ArgJ-like"/>
    <property type="match status" value="1"/>
</dbReference>
<comment type="pathway">
    <text evidence="13">Amino-acid biosynthesis; L-arginine biosynthesis; L-ornithine and N-acetyl-L-glutamate from L-glutamate and N(2)-acetyl-L-ornithine (cyclic): step 1/1.</text>
</comment>
<dbReference type="FunFam" id="3.60.70.12:FF:000001">
    <property type="entry name" value="Arginine biosynthesis bifunctional protein ArgJ, chloroplastic"/>
    <property type="match status" value="1"/>
</dbReference>
<feature type="binding site" evidence="13">
    <location>
        <position position="403"/>
    </location>
    <ligand>
        <name>substrate</name>
    </ligand>
</feature>
<evidence type="ECO:0000256" key="7">
    <source>
        <dbReference type="ARBA" id="ARBA00022813"/>
    </source>
</evidence>
<comment type="caution">
    <text evidence="14">The sequence shown here is derived from an EMBL/GenBank/DDBJ whole genome shotgun (WGS) entry which is preliminary data.</text>
</comment>
<gene>
    <name evidence="13 14" type="primary">argJ</name>
    <name evidence="14" type="ORF">CIL05_10515</name>
</gene>
<dbReference type="Proteomes" id="UP000218887">
    <property type="component" value="Unassembled WGS sequence"/>
</dbReference>